<keyword evidence="1" id="KW-0812">Transmembrane</keyword>
<organism evidence="4 5">
    <name type="scientific">Noviherbaspirillum autotrophicum</name>
    <dbReference type="NCBI Taxonomy" id="709839"/>
    <lineage>
        <taxon>Bacteria</taxon>
        <taxon>Pseudomonadati</taxon>
        <taxon>Pseudomonadota</taxon>
        <taxon>Betaproteobacteria</taxon>
        <taxon>Burkholderiales</taxon>
        <taxon>Oxalobacteraceae</taxon>
        <taxon>Noviherbaspirillum</taxon>
    </lineage>
</organism>
<feature type="transmembrane region" description="Helical" evidence="1">
    <location>
        <begin position="124"/>
        <end position="142"/>
    </location>
</feature>
<comment type="caution">
    <text evidence="4">The sequence shown here is derived from an EMBL/GenBank/DDBJ whole genome shotgun (WGS) entry which is preliminary data.</text>
</comment>
<keyword evidence="5" id="KW-1185">Reference proteome</keyword>
<reference evidence="4 5" key="1">
    <citation type="submission" date="2014-12" db="EMBL/GenBank/DDBJ databases">
        <title>Denitrispirillum autotrophicum gen. nov., sp. nov., Denitrifying, Facultatively Autotrophic Bacteria Isolated from Rice Paddy Soil.</title>
        <authorList>
            <person name="Ishii S."/>
            <person name="Ashida N."/>
            <person name="Ohno H."/>
            <person name="Otsuka S."/>
            <person name="Yokota A."/>
            <person name="Senoo K."/>
        </authorList>
    </citation>
    <scope>NUCLEOTIDE SEQUENCE [LARGE SCALE GENOMIC DNA]</scope>
    <source>
        <strain evidence="4 5">TSA66</strain>
    </source>
</reference>
<dbReference type="InterPro" id="IPR050640">
    <property type="entry name" value="Bact_2-comp_sensor_kinase"/>
</dbReference>
<keyword evidence="4" id="KW-0418">Kinase</keyword>
<dbReference type="RefSeq" id="WP_040040569.1">
    <property type="nucleotide sequence ID" value="NZ_JWJG01000028.1"/>
</dbReference>
<feature type="transmembrane region" description="Helical" evidence="1">
    <location>
        <begin position="21"/>
        <end position="41"/>
    </location>
</feature>
<name>A0A0C2BUW4_9BURK</name>
<feature type="transmembrane region" description="Helical" evidence="1">
    <location>
        <begin position="85"/>
        <end position="104"/>
    </location>
</feature>
<feature type="domain" description="Signal transduction histidine kinase internal region" evidence="3">
    <location>
        <begin position="171"/>
        <end position="250"/>
    </location>
</feature>
<accession>A0A0C2BUW4</accession>
<dbReference type="InterPro" id="IPR010559">
    <property type="entry name" value="Sig_transdc_His_kin_internal"/>
</dbReference>
<feature type="domain" description="Histidine kinase/HSP90-like ATPase" evidence="2">
    <location>
        <begin position="270"/>
        <end position="361"/>
    </location>
</feature>
<keyword evidence="4" id="KW-0808">Transferase</keyword>
<evidence type="ECO:0000313" key="5">
    <source>
        <dbReference type="Proteomes" id="UP000031572"/>
    </source>
</evidence>
<sequence>MSRPPTALPTIPDPRPLAVILASHLTIGIAINLFCAILATYALHVGKEFRYNLVYSMCIGMLALLFIDGGRMLLWGRYMPPRLPFIGLVTVAMPTAKLLGNAIASRLLGLDTENAPFYPLGDPTGMFIFTVLTGSVVSWFFWTNGQVALLRASVEAERARAAAIEKQALQAQLQVLQAQIEPHMLFNTLANLQGLIAVDAKRAQHMLDQLIQYLRATLSASRSAQTTLEQEFALLDAYLGLMSVRMGTRLSYALHLPDALRETMIPPMLMQPLVENAIRHGLEPKIGGGRIDIAAAHEAGTLALSVADTGLGLDGPQQQPGTRVGVSNIRERLRALYGQYASLTLHPNTPAGAIAQIRIPL</sequence>
<dbReference type="SUPFAM" id="SSF55874">
    <property type="entry name" value="ATPase domain of HSP90 chaperone/DNA topoisomerase II/histidine kinase"/>
    <property type="match status" value="1"/>
</dbReference>
<keyword evidence="1" id="KW-0472">Membrane</keyword>
<feature type="transmembrane region" description="Helical" evidence="1">
    <location>
        <begin position="53"/>
        <end position="73"/>
    </location>
</feature>
<dbReference type="Proteomes" id="UP000031572">
    <property type="component" value="Unassembled WGS sequence"/>
</dbReference>
<dbReference type="InterPro" id="IPR036890">
    <property type="entry name" value="HATPase_C_sf"/>
</dbReference>
<dbReference type="GO" id="GO:0000155">
    <property type="term" value="F:phosphorelay sensor kinase activity"/>
    <property type="evidence" value="ECO:0007669"/>
    <property type="project" value="InterPro"/>
</dbReference>
<keyword evidence="1" id="KW-1133">Transmembrane helix</keyword>
<dbReference type="GO" id="GO:0016020">
    <property type="term" value="C:membrane"/>
    <property type="evidence" value="ECO:0007669"/>
    <property type="project" value="InterPro"/>
</dbReference>
<dbReference type="Pfam" id="PF02518">
    <property type="entry name" value="HATPase_c"/>
    <property type="match status" value="1"/>
</dbReference>
<dbReference type="Gene3D" id="3.30.565.10">
    <property type="entry name" value="Histidine kinase-like ATPase, C-terminal domain"/>
    <property type="match status" value="1"/>
</dbReference>
<evidence type="ECO:0000256" key="1">
    <source>
        <dbReference type="SAM" id="Phobius"/>
    </source>
</evidence>
<dbReference type="Pfam" id="PF06580">
    <property type="entry name" value="His_kinase"/>
    <property type="match status" value="1"/>
</dbReference>
<dbReference type="PANTHER" id="PTHR34220:SF9">
    <property type="entry name" value="SIGNAL TRANSDUCTION HISTIDINE KINASE INTERNAL REGION DOMAIN-CONTAINING PROTEIN"/>
    <property type="match status" value="1"/>
</dbReference>
<gene>
    <name evidence="4" type="ORF">TSA66_15050</name>
</gene>
<dbReference type="EMBL" id="JWJG01000028">
    <property type="protein sequence ID" value="KIF81816.1"/>
    <property type="molecule type" value="Genomic_DNA"/>
</dbReference>
<evidence type="ECO:0000313" key="4">
    <source>
        <dbReference type="EMBL" id="KIF81816.1"/>
    </source>
</evidence>
<evidence type="ECO:0000259" key="2">
    <source>
        <dbReference type="Pfam" id="PF02518"/>
    </source>
</evidence>
<dbReference type="InterPro" id="IPR003594">
    <property type="entry name" value="HATPase_dom"/>
</dbReference>
<dbReference type="STRING" id="709839.TSA66_15050"/>
<protein>
    <submittedName>
        <fullName evidence="4">Histidine kinase</fullName>
    </submittedName>
</protein>
<dbReference type="PANTHER" id="PTHR34220">
    <property type="entry name" value="SENSOR HISTIDINE KINASE YPDA"/>
    <property type="match status" value="1"/>
</dbReference>
<proteinExistence type="predicted"/>
<evidence type="ECO:0000259" key="3">
    <source>
        <dbReference type="Pfam" id="PF06580"/>
    </source>
</evidence>
<dbReference type="AlphaFoldDB" id="A0A0C2BUW4"/>